<keyword evidence="1" id="KW-1133">Transmembrane helix</keyword>
<protein>
    <recommendedName>
        <fullName evidence="4">DUF1345 domain-containing protein</fullName>
    </recommendedName>
</protein>
<keyword evidence="1" id="KW-0812">Transmembrane</keyword>
<keyword evidence="1" id="KW-0472">Membrane</keyword>
<name>A0A1E5XLN4_9HYPH</name>
<dbReference type="Proteomes" id="UP000095463">
    <property type="component" value="Unassembled WGS sequence"/>
</dbReference>
<reference evidence="2 3" key="1">
    <citation type="journal article" date="2015" name="Genome Announc.">
        <title>Genome Assemblies of Three Soil-Associated Devosia species: D. insulae, D. limi, and D. soli.</title>
        <authorList>
            <person name="Hassan Y.I."/>
            <person name="Lepp D."/>
            <person name="Zhou T."/>
        </authorList>
    </citation>
    <scope>NUCLEOTIDE SEQUENCE [LARGE SCALE GENOMIC DNA]</scope>
    <source>
        <strain evidence="2 3">DS-56</strain>
    </source>
</reference>
<comment type="caution">
    <text evidence="2">The sequence shown here is derived from an EMBL/GenBank/DDBJ whole genome shotgun (WGS) entry which is preliminary data.</text>
</comment>
<feature type="transmembrane region" description="Helical" evidence="1">
    <location>
        <begin position="6"/>
        <end position="25"/>
    </location>
</feature>
<accession>A0A1E5XLN4</accession>
<evidence type="ECO:0000256" key="1">
    <source>
        <dbReference type="SAM" id="Phobius"/>
    </source>
</evidence>
<organism evidence="2 3">
    <name type="scientific">Devosia insulae DS-56</name>
    <dbReference type="NCBI Taxonomy" id="1116389"/>
    <lineage>
        <taxon>Bacteria</taxon>
        <taxon>Pseudomonadati</taxon>
        <taxon>Pseudomonadota</taxon>
        <taxon>Alphaproteobacteria</taxon>
        <taxon>Hyphomicrobiales</taxon>
        <taxon>Devosiaceae</taxon>
        <taxon>Devosia</taxon>
    </lineage>
</organism>
<evidence type="ECO:0008006" key="4">
    <source>
        <dbReference type="Google" id="ProtNLM"/>
    </source>
</evidence>
<feature type="transmembrane region" description="Helical" evidence="1">
    <location>
        <begin position="30"/>
        <end position="48"/>
    </location>
</feature>
<feature type="transmembrane region" description="Helical" evidence="1">
    <location>
        <begin position="103"/>
        <end position="126"/>
    </location>
</feature>
<evidence type="ECO:0000313" key="3">
    <source>
        <dbReference type="Proteomes" id="UP000095463"/>
    </source>
</evidence>
<dbReference type="Pfam" id="PF07077">
    <property type="entry name" value="DUF1345"/>
    <property type="match status" value="1"/>
</dbReference>
<dbReference type="AlphaFoldDB" id="A0A1E5XLN4"/>
<proteinExistence type="predicted"/>
<feature type="transmembrane region" description="Helical" evidence="1">
    <location>
        <begin position="68"/>
        <end position="91"/>
    </location>
</feature>
<keyword evidence="3" id="KW-1185">Reference proteome</keyword>
<feature type="transmembrane region" description="Helical" evidence="1">
    <location>
        <begin position="156"/>
        <end position="176"/>
    </location>
</feature>
<feature type="transmembrane region" description="Helical" evidence="1">
    <location>
        <begin position="188"/>
        <end position="210"/>
    </location>
</feature>
<gene>
    <name evidence="2" type="ORF">VW23_026070</name>
</gene>
<sequence>MLPRHAAFLWGVGVGLAVLVVCLLLSPKYAVAVAANAMFVTYLLLVRIEFPCLTAEFLQQRPDDADSPVVAIFLVTIMVAVVAMIFLFLALNGGAGHTDPLEITVSVVSVVLGWFTVHTMAALHYAHEYYRDDPDGEGKVLAGLAFPGHELPDGAAFLYFSYVLGMTAQVADVAVTSRAMRRLVTLHGVVSFFFNTVIVAATVNVVVAIAGK</sequence>
<dbReference type="InterPro" id="IPR009781">
    <property type="entry name" value="DUF1345"/>
</dbReference>
<evidence type="ECO:0000313" key="2">
    <source>
        <dbReference type="EMBL" id="OEO29497.1"/>
    </source>
</evidence>
<dbReference type="EMBL" id="LAJE02000285">
    <property type="protein sequence ID" value="OEO29497.1"/>
    <property type="molecule type" value="Genomic_DNA"/>
</dbReference>